<dbReference type="GO" id="GO:0032446">
    <property type="term" value="P:protein modification by small protein conjugation"/>
    <property type="evidence" value="ECO:0007669"/>
    <property type="project" value="TreeGrafter"/>
</dbReference>
<dbReference type="InterPro" id="IPR007135">
    <property type="entry name" value="Atg3/Atg10"/>
</dbReference>
<evidence type="ECO:0000256" key="6">
    <source>
        <dbReference type="ARBA" id="ARBA00023006"/>
    </source>
</evidence>
<dbReference type="Gene3D" id="3.30.1460.50">
    <property type="match status" value="1"/>
</dbReference>
<dbReference type="EMBL" id="JOWA01000088">
    <property type="protein sequence ID" value="KEZ44576.1"/>
    <property type="molecule type" value="Genomic_DNA"/>
</dbReference>
<dbReference type="KEGG" id="sapo:SAPIO_CDS3612"/>
<dbReference type="PANTHER" id="PTHR14957:SF1">
    <property type="entry name" value="UBIQUITIN-LIKE-CONJUGATING ENZYME ATG10"/>
    <property type="match status" value="1"/>
</dbReference>
<evidence type="ECO:0000256" key="2">
    <source>
        <dbReference type="ARBA" id="ARBA00021099"/>
    </source>
</evidence>
<dbReference type="GO" id="GO:0000422">
    <property type="term" value="P:autophagy of mitochondrion"/>
    <property type="evidence" value="ECO:0007669"/>
    <property type="project" value="TreeGrafter"/>
</dbReference>
<dbReference type="GO" id="GO:0000045">
    <property type="term" value="P:autophagosome assembly"/>
    <property type="evidence" value="ECO:0007669"/>
    <property type="project" value="TreeGrafter"/>
</dbReference>
<keyword evidence="3" id="KW-0808">Transferase</keyword>
<comment type="similarity">
    <text evidence="1">Belongs to the ATG10 family.</text>
</comment>
<dbReference type="HOGENOM" id="CLU_072332_5_0_1"/>
<dbReference type="AlphaFoldDB" id="A0A084GB64"/>
<evidence type="ECO:0000256" key="4">
    <source>
        <dbReference type="ARBA" id="ARBA00022786"/>
    </source>
</evidence>
<dbReference type="OrthoDB" id="4089664at2759"/>
<dbReference type="OMA" id="TSYLIFW"/>
<dbReference type="GeneID" id="27722684"/>
<name>A0A084GB64_PSEDA</name>
<proteinExistence type="inferred from homology"/>
<keyword evidence="9" id="KW-1185">Reference proteome</keyword>
<organism evidence="8 9">
    <name type="scientific">Pseudallescheria apiosperma</name>
    <name type="common">Scedosporium apiospermum</name>
    <dbReference type="NCBI Taxonomy" id="563466"/>
    <lineage>
        <taxon>Eukaryota</taxon>
        <taxon>Fungi</taxon>
        <taxon>Dikarya</taxon>
        <taxon>Ascomycota</taxon>
        <taxon>Pezizomycotina</taxon>
        <taxon>Sordariomycetes</taxon>
        <taxon>Hypocreomycetidae</taxon>
        <taxon>Microascales</taxon>
        <taxon>Microascaceae</taxon>
        <taxon>Scedosporium</taxon>
    </lineage>
</organism>
<dbReference type="VEuPathDB" id="FungiDB:SAPIO_CDS3612"/>
<dbReference type="RefSeq" id="XP_016644375.1">
    <property type="nucleotide sequence ID" value="XM_016786369.1"/>
</dbReference>
<dbReference type="Proteomes" id="UP000028545">
    <property type="component" value="Unassembled WGS sequence"/>
</dbReference>
<dbReference type="GO" id="GO:0061651">
    <property type="term" value="F:Atg12 conjugating enzyme activity"/>
    <property type="evidence" value="ECO:0007669"/>
    <property type="project" value="TreeGrafter"/>
</dbReference>
<comment type="caution">
    <text evidence="8">The sequence shown here is derived from an EMBL/GenBank/DDBJ whole genome shotgun (WGS) entry which is preliminary data.</text>
</comment>
<dbReference type="PANTHER" id="PTHR14957">
    <property type="entry name" value="UBIQUITIN-LIKE-CONJUGATING ENZYME ATG10"/>
    <property type="match status" value="1"/>
</dbReference>
<keyword evidence="5" id="KW-0653">Protein transport</keyword>
<dbReference type="Pfam" id="PF03987">
    <property type="entry name" value="Autophagy_act_C"/>
    <property type="match status" value="1"/>
</dbReference>
<evidence type="ECO:0000313" key="9">
    <source>
        <dbReference type="Proteomes" id="UP000028545"/>
    </source>
</evidence>
<evidence type="ECO:0000256" key="3">
    <source>
        <dbReference type="ARBA" id="ARBA00022679"/>
    </source>
</evidence>
<evidence type="ECO:0000256" key="1">
    <source>
        <dbReference type="ARBA" id="ARBA00005696"/>
    </source>
</evidence>
<protein>
    <recommendedName>
        <fullName evidence="2">Ubiquitin-like-conjugating enzyme ATG10</fullName>
    </recommendedName>
    <alternativeName>
        <fullName evidence="7">Autophagy-related protein 10</fullName>
    </alternativeName>
</protein>
<keyword evidence="6" id="KW-0072">Autophagy</keyword>
<keyword evidence="4" id="KW-0833">Ubl conjugation pathway</keyword>
<accession>A0A084GB64</accession>
<evidence type="ECO:0000313" key="8">
    <source>
        <dbReference type="EMBL" id="KEZ44576.1"/>
    </source>
</evidence>
<evidence type="ECO:0000256" key="5">
    <source>
        <dbReference type="ARBA" id="ARBA00022927"/>
    </source>
</evidence>
<sequence length="169" mass="18970">MERFSLSEDTLAGPGDHEMMEAEEADEAALRRDTDVPPDVGYVTYEIHFHPTYRMPCLWFNLHGLPPDQPAFNLDTVFRYLVPDQFKDALRGTGPIGGISGDHHPVTGFPSFFIHPCLLGDAMSRFECSRDNYLTMWLGLVGGCVGLWVPKEMVMDQVPHAHGNPTPQR</sequence>
<dbReference type="GO" id="GO:0015031">
    <property type="term" value="P:protein transport"/>
    <property type="evidence" value="ECO:0007669"/>
    <property type="project" value="UniProtKB-KW"/>
</dbReference>
<gene>
    <name evidence="8" type="ORF">SAPIO_CDS3612</name>
</gene>
<dbReference type="GO" id="GO:0005829">
    <property type="term" value="C:cytosol"/>
    <property type="evidence" value="ECO:0007669"/>
    <property type="project" value="TreeGrafter"/>
</dbReference>
<reference evidence="8 9" key="1">
    <citation type="journal article" date="2014" name="Genome Announc.">
        <title>Draft genome sequence of the pathogenic fungus Scedosporium apiospermum.</title>
        <authorList>
            <person name="Vandeputte P."/>
            <person name="Ghamrawi S."/>
            <person name="Rechenmann M."/>
            <person name="Iltis A."/>
            <person name="Giraud S."/>
            <person name="Fleury M."/>
            <person name="Thornton C."/>
            <person name="Delhaes L."/>
            <person name="Meyer W."/>
            <person name="Papon N."/>
            <person name="Bouchara J.P."/>
        </authorList>
    </citation>
    <scope>NUCLEOTIDE SEQUENCE [LARGE SCALE GENOMIC DNA]</scope>
    <source>
        <strain evidence="8 9">IHEM 14462</strain>
    </source>
</reference>
<evidence type="ECO:0000256" key="7">
    <source>
        <dbReference type="ARBA" id="ARBA00029833"/>
    </source>
</evidence>
<keyword evidence="5" id="KW-0813">Transport</keyword>